<accession>A0ABD3UE50</accession>
<organism evidence="1 2">
    <name type="scientific">Sinanodonta woodiana</name>
    <name type="common">Chinese pond mussel</name>
    <name type="synonym">Anodonta woodiana</name>
    <dbReference type="NCBI Taxonomy" id="1069815"/>
    <lineage>
        <taxon>Eukaryota</taxon>
        <taxon>Metazoa</taxon>
        <taxon>Spiralia</taxon>
        <taxon>Lophotrochozoa</taxon>
        <taxon>Mollusca</taxon>
        <taxon>Bivalvia</taxon>
        <taxon>Autobranchia</taxon>
        <taxon>Heteroconchia</taxon>
        <taxon>Palaeoheterodonta</taxon>
        <taxon>Unionida</taxon>
        <taxon>Unionoidea</taxon>
        <taxon>Unionidae</taxon>
        <taxon>Unioninae</taxon>
        <taxon>Sinanodonta</taxon>
    </lineage>
</organism>
<sequence>MAENTGKDVKIQRSGFWINHLYPELGCSPDGLVYNNKKTKQILDIVEILNIHLFALAGKDPISVDERNANKRNHLCYNVMHFVKPTFKEYCLTLNFVKIFVQTINFHHNTLMPEYIEMRIPRQLMPVDLKI</sequence>
<reference evidence="1 2" key="1">
    <citation type="submission" date="2024-11" db="EMBL/GenBank/DDBJ databases">
        <title>Chromosome-level genome assembly of the freshwater bivalve Anodonta woodiana.</title>
        <authorList>
            <person name="Chen X."/>
        </authorList>
    </citation>
    <scope>NUCLEOTIDE SEQUENCE [LARGE SCALE GENOMIC DNA]</scope>
    <source>
        <strain evidence="1">MN2024</strain>
        <tissue evidence="1">Gills</tissue>
    </source>
</reference>
<gene>
    <name evidence="1" type="ORF">ACJMK2_018582</name>
</gene>
<keyword evidence="2" id="KW-1185">Reference proteome</keyword>
<proteinExistence type="predicted"/>
<comment type="caution">
    <text evidence="1">The sequence shown here is derived from an EMBL/GenBank/DDBJ whole genome shotgun (WGS) entry which is preliminary data.</text>
</comment>
<dbReference type="AlphaFoldDB" id="A0ABD3UE50"/>
<evidence type="ECO:0000313" key="1">
    <source>
        <dbReference type="EMBL" id="KAL3847685.1"/>
    </source>
</evidence>
<dbReference type="Gene3D" id="3.90.320.10">
    <property type="match status" value="1"/>
</dbReference>
<dbReference type="EMBL" id="JBJQND010000016">
    <property type="protein sequence ID" value="KAL3847685.1"/>
    <property type="molecule type" value="Genomic_DNA"/>
</dbReference>
<protein>
    <submittedName>
        <fullName evidence="1">Uncharacterized protein</fullName>
    </submittedName>
</protein>
<name>A0ABD3UE50_SINWO</name>
<evidence type="ECO:0000313" key="2">
    <source>
        <dbReference type="Proteomes" id="UP001634394"/>
    </source>
</evidence>
<dbReference type="InterPro" id="IPR011604">
    <property type="entry name" value="PDDEXK-like_dom_sf"/>
</dbReference>
<dbReference type="Proteomes" id="UP001634394">
    <property type="component" value="Unassembled WGS sequence"/>
</dbReference>